<dbReference type="RefSeq" id="WP_184886520.1">
    <property type="nucleotide sequence ID" value="NZ_BAAAHD010000073.1"/>
</dbReference>
<protein>
    <submittedName>
        <fullName evidence="2">Uncharacterized protein</fullName>
    </submittedName>
</protein>
<feature type="compositionally biased region" description="Low complexity" evidence="1">
    <location>
        <begin position="1"/>
        <end position="39"/>
    </location>
</feature>
<organism evidence="2 3">
    <name type="scientific">Actinomadura livida</name>
    <dbReference type="NCBI Taxonomy" id="79909"/>
    <lineage>
        <taxon>Bacteria</taxon>
        <taxon>Bacillati</taxon>
        <taxon>Actinomycetota</taxon>
        <taxon>Actinomycetes</taxon>
        <taxon>Streptosporangiales</taxon>
        <taxon>Thermomonosporaceae</taxon>
        <taxon>Actinomadura</taxon>
    </lineage>
</organism>
<sequence length="76" mass="7345">MQRFQTGGDTAAGGITDLAPTDLAPADSTAADSTAADSTGAVVASAPCAGIPLRHEIRPETASAAAPIGTVPDIAL</sequence>
<comment type="caution">
    <text evidence="2">The sequence shown here is derived from an EMBL/GenBank/DDBJ whole genome shotgun (WGS) entry which is preliminary data.</text>
</comment>
<dbReference type="Proteomes" id="UP000549343">
    <property type="component" value="Unassembled WGS sequence"/>
</dbReference>
<dbReference type="EMBL" id="JACHMV010000001">
    <property type="protein sequence ID" value="MBB4776554.1"/>
    <property type="molecule type" value="Genomic_DNA"/>
</dbReference>
<dbReference type="AlphaFoldDB" id="A0A7W7MZY2"/>
<evidence type="ECO:0000313" key="2">
    <source>
        <dbReference type="EMBL" id="MBB4776554.1"/>
    </source>
</evidence>
<evidence type="ECO:0000313" key="3">
    <source>
        <dbReference type="Proteomes" id="UP000549343"/>
    </source>
</evidence>
<reference evidence="2 3" key="1">
    <citation type="submission" date="2020-08" db="EMBL/GenBank/DDBJ databases">
        <title>Sequencing the genomes of 1000 actinobacteria strains.</title>
        <authorList>
            <person name="Klenk H.-P."/>
        </authorList>
    </citation>
    <scope>NUCLEOTIDE SEQUENCE [LARGE SCALE GENOMIC DNA]</scope>
    <source>
        <strain evidence="2 3">DSM 44772</strain>
    </source>
</reference>
<name>A0A7W7MZY2_9ACTN</name>
<proteinExistence type="predicted"/>
<gene>
    <name evidence="2" type="ORF">F4557_004972</name>
</gene>
<feature type="region of interest" description="Disordered" evidence="1">
    <location>
        <begin position="1"/>
        <end position="41"/>
    </location>
</feature>
<accession>A0A7W7MZY2</accession>
<evidence type="ECO:0000256" key="1">
    <source>
        <dbReference type="SAM" id="MobiDB-lite"/>
    </source>
</evidence>